<proteinExistence type="predicted"/>
<name>A0ABM1BEQ5_LIMPO</name>
<dbReference type="InterPro" id="IPR020892">
    <property type="entry name" value="Cyclophilin-type_PPIase_CS"/>
</dbReference>
<dbReference type="PANTHER" id="PTHR11071:SF561">
    <property type="entry name" value="PEPTIDYL-PROLYL CIS-TRANS ISOMERASE D-RELATED"/>
    <property type="match status" value="1"/>
</dbReference>
<reference evidence="6" key="1">
    <citation type="submission" date="2025-08" db="UniProtKB">
        <authorList>
            <consortium name="RefSeq"/>
        </authorList>
    </citation>
    <scope>IDENTIFICATION</scope>
    <source>
        <tissue evidence="6">Muscle</tissue>
    </source>
</reference>
<evidence type="ECO:0000256" key="3">
    <source>
        <dbReference type="ARBA" id="ARBA00023235"/>
    </source>
</evidence>
<keyword evidence="3" id="KW-0413">Isomerase</keyword>
<dbReference type="PRINTS" id="PR00153">
    <property type="entry name" value="CSAPPISMRASE"/>
</dbReference>
<accession>A0ABM1BEQ5</accession>
<dbReference type="InterPro" id="IPR002130">
    <property type="entry name" value="Cyclophilin-type_PPIase_dom"/>
</dbReference>
<keyword evidence="5" id="KW-1185">Reference proteome</keyword>
<dbReference type="PROSITE" id="PS50072">
    <property type="entry name" value="CSA_PPIASE_2"/>
    <property type="match status" value="1"/>
</dbReference>
<dbReference type="Pfam" id="PF00160">
    <property type="entry name" value="Pro_isomerase"/>
    <property type="match status" value="1"/>
</dbReference>
<feature type="domain" description="PPIase cyclophilin-type" evidence="4">
    <location>
        <begin position="12"/>
        <end position="176"/>
    </location>
</feature>
<dbReference type="EC" id="5.2.1.8" evidence="1"/>
<sequence>MAAPLEGNLHVFLDVKIGEEPAGRIILELFKDVAPKTCENFRALCTGENGVGKKGKPLHYKGCRFHRVIRQFMVQGGDITNNDGTGGESIYGESFEDENFNLKHDKAGLLGMANAGPNTNSSQFYITTVPTSHLDNKHVVFGRVKKGLGTVHLLESAHTGPNDRPVEDCFIYNCGEIQPGEDFGLGEKDGTEDVFPMFPEDAEIHFTQIEKVLQVSEMIKRSGNLYFRKQDYVMAHAKYKKALRYLNKLQEVNELQKDEERKVIVFVLPCILNRLLIWILQIQKLYSEEVKLFMGEEIMTEV</sequence>
<evidence type="ECO:0000313" key="6">
    <source>
        <dbReference type="RefSeq" id="XP_013780485.1"/>
    </source>
</evidence>
<evidence type="ECO:0000256" key="2">
    <source>
        <dbReference type="ARBA" id="ARBA00023110"/>
    </source>
</evidence>
<organism evidence="5 6">
    <name type="scientific">Limulus polyphemus</name>
    <name type="common">Atlantic horseshoe crab</name>
    <dbReference type="NCBI Taxonomy" id="6850"/>
    <lineage>
        <taxon>Eukaryota</taxon>
        <taxon>Metazoa</taxon>
        <taxon>Ecdysozoa</taxon>
        <taxon>Arthropoda</taxon>
        <taxon>Chelicerata</taxon>
        <taxon>Merostomata</taxon>
        <taxon>Xiphosura</taxon>
        <taxon>Limulidae</taxon>
        <taxon>Limulus</taxon>
    </lineage>
</organism>
<gene>
    <name evidence="6" type="primary">LOC106464873</name>
</gene>
<dbReference type="PROSITE" id="PS00170">
    <property type="entry name" value="CSA_PPIASE_1"/>
    <property type="match status" value="1"/>
</dbReference>
<dbReference type="Gene3D" id="2.40.100.10">
    <property type="entry name" value="Cyclophilin-like"/>
    <property type="match status" value="1"/>
</dbReference>
<evidence type="ECO:0000313" key="5">
    <source>
        <dbReference type="Proteomes" id="UP000694941"/>
    </source>
</evidence>
<dbReference type="Proteomes" id="UP000694941">
    <property type="component" value="Unplaced"/>
</dbReference>
<dbReference type="InterPro" id="IPR029000">
    <property type="entry name" value="Cyclophilin-like_dom_sf"/>
</dbReference>
<evidence type="ECO:0000259" key="4">
    <source>
        <dbReference type="PROSITE" id="PS50072"/>
    </source>
</evidence>
<evidence type="ECO:0000256" key="1">
    <source>
        <dbReference type="ARBA" id="ARBA00013194"/>
    </source>
</evidence>
<dbReference type="GeneID" id="106464873"/>
<dbReference type="Gene3D" id="1.10.150.160">
    <property type="match status" value="1"/>
</dbReference>
<keyword evidence="2" id="KW-0697">Rotamase</keyword>
<dbReference type="SUPFAM" id="SSF50891">
    <property type="entry name" value="Cyclophilin-like"/>
    <property type="match status" value="1"/>
</dbReference>
<dbReference type="PANTHER" id="PTHR11071">
    <property type="entry name" value="PEPTIDYL-PROLYL CIS-TRANS ISOMERASE"/>
    <property type="match status" value="1"/>
</dbReference>
<protein>
    <recommendedName>
        <fullName evidence="1">peptidylprolyl isomerase</fullName>
        <ecNumber evidence="1">5.2.1.8</ecNumber>
    </recommendedName>
</protein>
<dbReference type="RefSeq" id="XP_013780485.1">
    <property type="nucleotide sequence ID" value="XM_013925031.2"/>
</dbReference>